<dbReference type="CDD" id="cd06530">
    <property type="entry name" value="S26_SPase_I"/>
    <property type="match status" value="1"/>
</dbReference>
<organism evidence="11 12">
    <name type="scientific">Pelotomaculum schinkii</name>
    <dbReference type="NCBI Taxonomy" id="78350"/>
    <lineage>
        <taxon>Bacteria</taxon>
        <taxon>Bacillati</taxon>
        <taxon>Bacillota</taxon>
        <taxon>Clostridia</taxon>
        <taxon>Eubacteriales</taxon>
        <taxon>Desulfotomaculaceae</taxon>
        <taxon>Pelotomaculum</taxon>
    </lineage>
</organism>
<dbReference type="PROSITE" id="PS00501">
    <property type="entry name" value="SPASE_I_1"/>
    <property type="match status" value="1"/>
</dbReference>
<feature type="active site" evidence="7">
    <location>
        <position position="84"/>
    </location>
</feature>
<dbReference type="GO" id="GO:0005886">
    <property type="term" value="C:plasma membrane"/>
    <property type="evidence" value="ECO:0007669"/>
    <property type="project" value="UniProtKB-SubCell"/>
</dbReference>
<comment type="catalytic activity">
    <reaction evidence="1 8">
        <text>Cleavage of hydrophobic, N-terminal signal or leader sequences from secreted and periplasmic proteins.</text>
        <dbReference type="EC" id="3.4.21.89"/>
    </reaction>
</comment>
<evidence type="ECO:0000256" key="5">
    <source>
        <dbReference type="ARBA" id="ARBA00022670"/>
    </source>
</evidence>
<proteinExistence type="inferred from homology"/>
<feature type="domain" description="Peptidase S26" evidence="10">
    <location>
        <begin position="9"/>
        <end position="164"/>
    </location>
</feature>
<evidence type="ECO:0000256" key="7">
    <source>
        <dbReference type="PIRSR" id="PIRSR600223-1"/>
    </source>
</evidence>
<dbReference type="PANTHER" id="PTHR43390">
    <property type="entry name" value="SIGNAL PEPTIDASE I"/>
    <property type="match status" value="1"/>
</dbReference>
<dbReference type="InterPro" id="IPR019756">
    <property type="entry name" value="Pept_S26A_signal_pept_1_Ser-AS"/>
</dbReference>
<dbReference type="InterPro" id="IPR036286">
    <property type="entry name" value="LexA/Signal_pep-like_sf"/>
</dbReference>
<dbReference type="RefSeq" id="WP_206663768.1">
    <property type="nucleotide sequence ID" value="NZ_QFGA01000002.1"/>
</dbReference>
<comment type="caution">
    <text evidence="11">The sequence shown here is derived from an EMBL/GenBank/DDBJ whole genome shotgun (WGS) entry which is preliminary data.</text>
</comment>
<dbReference type="EMBL" id="QFGA01000002">
    <property type="protein sequence ID" value="TEB05251.1"/>
    <property type="molecule type" value="Genomic_DNA"/>
</dbReference>
<dbReference type="GO" id="GO:0006465">
    <property type="term" value="P:signal peptide processing"/>
    <property type="evidence" value="ECO:0007669"/>
    <property type="project" value="InterPro"/>
</dbReference>
<dbReference type="PRINTS" id="PR00727">
    <property type="entry name" value="LEADERPTASE"/>
</dbReference>
<sequence length="174" mass="19504">MHLERKNIIDWGVTLVFAVLLALGIRAYVAEARWIPSESMLPTLKIGDRLIIDKVSFHFSGISRGDMIVFEAPPASKLDEVLIKRVIGLPGDTVAIKNGIVYINGAPLDEPYELEKPRDDYKAITVPENSLFVMGDNRNKSYDSRFWGVVPEELIIGKAVARFYPFSSATFFTL</sequence>
<accession>A0A4Y7R9C2</accession>
<dbReference type="InterPro" id="IPR019533">
    <property type="entry name" value="Peptidase_S26"/>
</dbReference>
<keyword evidence="5 8" id="KW-0645">Protease</keyword>
<feature type="active site" evidence="7">
    <location>
        <position position="39"/>
    </location>
</feature>
<gene>
    <name evidence="11" type="primary">sipS</name>
    <name evidence="11" type="ORF">Psch_02292</name>
</gene>
<name>A0A4Y7R9C2_9FIRM</name>
<dbReference type="Pfam" id="PF10502">
    <property type="entry name" value="Peptidase_S26"/>
    <property type="match status" value="1"/>
</dbReference>
<dbReference type="GO" id="GO:0004252">
    <property type="term" value="F:serine-type endopeptidase activity"/>
    <property type="evidence" value="ECO:0007669"/>
    <property type="project" value="InterPro"/>
</dbReference>
<evidence type="ECO:0000313" key="11">
    <source>
        <dbReference type="EMBL" id="TEB05251.1"/>
    </source>
</evidence>
<evidence type="ECO:0000256" key="3">
    <source>
        <dbReference type="ARBA" id="ARBA00009370"/>
    </source>
</evidence>
<evidence type="ECO:0000259" key="10">
    <source>
        <dbReference type="Pfam" id="PF10502"/>
    </source>
</evidence>
<evidence type="ECO:0000313" key="12">
    <source>
        <dbReference type="Proteomes" id="UP000298324"/>
    </source>
</evidence>
<evidence type="ECO:0000256" key="2">
    <source>
        <dbReference type="ARBA" id="ARBA00004401"/>
    </source>
</evidence>
<dbReference type="Proteomes" id="UP000298324">
    <property type="component" value="Unassembled WGS sequence"/>
</dbReference>
<keyword evidence="6 8" id="KW-0378">Hydrolase</keyword>
<evidence type="ECO:0000256" key="1">
    <source>
        <dbReference type="ARBA" id="ARBA00000677"/>
    </source>
</evidence>
<comment type="subcellular location">
    <subcellularLocation>
        <location evidence="2">Cell membrane</location>
        <topology evidence="2">Single-pass type II membrane protein</topology>
    </subcellularLocation>
    <subcellularLocation>
        <location evidence="9">Membrane</location>
        <topology evidence="9">Single-pass type II membrane protein</topology>
    </subcellularLocation>
</comment>
<dbReference type="InterPro" id="IPR019758">
    <property type="entry name" value="Pept_S26A_signal_pept_1_CS"/>
</dbReference>
<dbReference type="NCBIfam" id="TIGR02227">
    <property type="entry name" value="sigpep_I_bact"/>
    <property type="match status" value="1"/>
</dbReference>
<dbReference type="PANTHER" id="PTHR43390:SF1">
    <property type="entry name" value="CHLOROPLAST PROCESSING PEPTIDASE"/>
    <property type="match status" value="1"/>
</dbReference>
<keyword evidence="12" id="KW-1185">Reference proteome</keyword>
<dbReference type="GO" id="GO:0009003">
    <property type="term" value="F:signal peptidase activity"/>
    <property type="evidence" value="ECO:0007669"/>
    <property type="project" value="UniProtKB-EC"/>
</dbReference>
<comment type="similarity">
    <text evidence="3 9">Belongs to the peptidase S26 family.</text>
</comment>
<reference evidence="11 12" key="1">
    <citation type="journal article" date="2018" name="Environ. Microbiol.">
        <title>Novel energy conservation strategies and behaviour of Pelotomaculum schinkii driving syntrophic propionate catabolism.</title>
        <authorList>
            <person name="Hidalgo-Ahumada C.A.P."/>
            <person name="Nobu M.K."/>
            <person name="Narihiro T."/>
            <person name="Tamaki H."/>
            <person name="Liu W.T."/>
            <person name="Kamagata Y."/>
            <person name="Stams A.J.M."/>
            <person name="Imachi H."/>
            <person name="Sousa D.Z."/>
        </authorList>
    </citation>
    <scope>NUCLEOTIDE SEQUENCE [LARGE SCALE GENOMIC DNA]</scope>
    <source>
        <strain evidence="11 12">HH</strain>
    </source>
</reference>
<dbReference type="PROSITE" id="PS00760">
    <property type="entry name" value="SPASE_I_2"/>
    <property type="match status" value="1"/>
</dbReference>
<dbReference type="InterPro" id="IPR000223">
    <property type="entry name" value="Pept_S26A_signal_pept_1"/>
</dbReference>
<evidence type="ECO:0000256" key="8">
    <source>
        <dbReference type="RuleBase" id="RU003993"/>
    </source>
</evidence>
<dbReference type="Gene3D" id="2.10.109.10">
    <property type="entry name" value="Umud Fragment, subunit A"/>
    <property type="match status" value="1"/>
</dbReference>
<evidence type="ECO:0000256" key="9">
    <source>
        <dbReference type="RuleBase" id="RU362042"/>
    </source>
</evidence>
<evidence type="ECO:0000256" key="6">
    <source>
        <dbReference type="ARBA" id="ARBA00022801"/>
    </source>
</evidence>
<dbReference type="EC" id="3.4.21.89" evidence="4 8"/>
<dbReference type="AlphaFoldDB" id="A0A4Y7R9C2"/>
<dbReference type="InterPro" id="IPR019757">
    <property type="entry name" value="Pept_S26A_signal_pept_1_Lys-AS"/>
</dbReference>
<protein>
    <recommendedName>
        <fullName evidence="4 8">Signal peptidase I</fullName>
        <ecNumber evidence="4 8">3.4.21.89</ecNumber>
    </recommendedName>
</protein>
<evidence type="ECO:0000256" key="4">
    <source>
        <dbReference type="ARBA" id="ARBA00013208"/>
    </source>
</evidence>
<dbReference type="PROSITE" id="PS00761">
    <property type="entry name" value="SPASE_I_3"/>
    <property type="match status" value="1"/>
</dbReference>
<dbReference type="SUPFAM" id="SSF51306">
    <property type="entry name" value="LexA/Signal peptidase"/>
    <property type="match status" value="1"/>
</dbReference>